<reference evidence="1" key="1">
    <citation type="submission" date="2020-05" db="EMBL/GenBank/DDBJ databases">
        <title>Isolation and characterization of the novel bacteriophage AXL3 against Stenotrophomonas maltophilia.</title>
        <authorList>
            <person name="McCutcheon J.G."/>
            <person name="Lin A."/>
            <person name="Dennis J."/>
        </authorList>
    </citation>
    <scope>NUCLEOTIDE SEQUENCE [LARGE SCALE GENOMIC DNA]</scope>
</reference>
<dbReference type="Proteomes" id="UP000509379">
    <property type="component" value="Segment"/>
</dbReference>
<evidence type="ECO:0000313" key="1">
    <source>
        <dbReference type="EMBL" id="QKW95624.1"/>
    </source>
</evidence>
<dbReference type="EMBL" id="MT536174">
    <property type="protein sequence ID" value="QKW95624.1"/>
    <property type="molecule type" value="Genomic_DNA"/>
</dbReference>
<proteinExistence type="predicted"/>
<name>A0A7D5BY83_9CAUD</name>
<accession>A0A7D5BY83</accession>
<sequence>MIEPTPELIEALKLAKAQCVIRVVQLSHCRVCGDDQARFDRAVKQLDQLINELEGSP</sequence>
<keyword evidence="2" id="KW-1185">Reference proteome</keyword>
<organism evidence="1 2">
    <name type="scientific">Stenotrophomonas phage vB_SmaS-AXL_3</name>
    <dbReference type="NCBI Taxonomy" id="2740427"/>
    <lineage>
        <taxon>Viruses</taxon>
        <taxon>Duplodnaviria</taxon>
        <taxon>Heunggongvirae</taxon>
        <taxon>Uroviricota</taxon>
        <taxon>Caudoviricetes</taxon>
        <taxon>Axeltriavirus</taxon>
        <taxon>Axeltriavirus AXL3</taxon>
    </lineage>
</organism>
<evidence type="ECO:0000313" key="2">
    <source>
        <dbReference type="Proteomes" id="UP000509379"/>
    </source>
</evidence>
<gene>
    <name evidence="1" type="ORF">AXL3_22</name>
</gene>
<protein>
    <submittedName>
        <fullName evidence="1">Uncharacterized protein</fullName>
    </submittedName>
</protein>